<dbReference type="EMBL" id="CP027750">
    <property type="protein sequence ID" value="AZE29842.1"/>
    <property type="molecule type" value="Genomic_DNA"/>
</dbReference>
<sequence length="45" mass="4771">MNGRRLIGACLSRCRCATSSREGGSARGGRDYTAPRMHGTNTTGK</sequence>
<name>A0AAD0ZEN1_9PSED</name>
<evidence type="ECO:0000256" key="1">
    <source>
        <dbReference type="SAM" id="MobiDB-lite"/>
    </source>
</evidence>
<evidence type="ECO:0000313" key="2">
    <source>
        <dbReference type="EMBL" id="AZE29842.1"/>
    </source>
</evidence>
<feature type="region of interest" description="Disordered" evidence="1">
    <location>
        <begin position="19"/>
        <end position="45"/>
    </location>
</feature>
<dbReference type="AlphaFoldDB" id="A0AAD0ZEN1"/>
<gene>
    <name evidence="2" type="ORF">C4K07_3057</name>
</gene>
<evidence type="ECO:0000313" key="3">
    <source>
        <dbReference type="Proteomes" id="UP000280455"/>
    </source>
</evidence>
<proteinExistence type="predicted"/>
<protein>
    <submittedName>
        <fullName evidence="2">Uncharacterized protein</fullName>
    </submittedName>
</protein>
<organism evidence="2 3">
    <name type="scientific">Pseudomonas chlororaphis subsp. aureofaciens</name>
    <dbReference type="NCBI Taxonomy" id="587851"/>
    <lineage>
        <taxon>Bacteria</taxon>
        <taxon>Pseudomonadati</taxon>
        <taxon>Pseudomonadota</taxon>
        <taxon>Gammaproteobacteria</taxon>
        <taxon>Pseudomonadales</taxon>
        <taxon>Pseudomonadaceae</taxon>
        <taxon>Pseudomonas</taxon>
    </lineage>
</organism>
<dbReference type="Proteomes" id="UP000280455">
    <property type="component" value="Chromosome"/>
</dbReference>
<accession>A0AAD0ZEN1</accession>
<reference evidence="2 3" key="1">
    <citation type="submission" date="2018-03" db="EMBL/GenBank/DDBJ databases">
        <title>Diversity of phytobeneficial traits revealed by whole-genome analysis of worldwide-isolated phenazine-producing Pseudomonas spp.</title>
        <authorList>
            <person name="Biessy A."/>
            <person name="Novinscak A."/>
            <person name="Blom J."/>
            <person name="Leger G."/>
            <person name="Thomashow L.S."/>
            <person name="Cazorla F.M."/>
            <person name="Josic D."/>
            <person name="Filion M."/>
        </authorList>
    </citation>
    <scope>NUCLEOTIDE SEQUENCE [LARGE SCALE GENOMIC DNA]</scope>
    <source>
        <strain evidence="2 3">ChPhzS24</strain>
    </source>
</reference>